<protein>
    <submittedName>
        <fullName evidence="2">Tannase</fullName>
    </submittedName>
</protein>
<dbReference type="Proteomes" id="UP000242519">
    <property type="component" value="Unassembled WGS sequence"/>
</dbReference>
<reference evidence="2 3" key="1">
    <citation type="submission" date="2017-04" db="EMBL/GenBank/DDBJ databases">
        <title>Draft genome sequence of Marssonina coronaria NL1: causal agent of apple blotch.</title>
        <authorList>
            <person name="Cheng Q."/>
        </authorList>
    </citation>
    <scope>NUCLEOTIDE SEQUENCE [LARGE SCALE GENOMIC DNA]</scope>
    <source>
        <strain evidence="2 3">NL1</strain>
    </source>
</reference>
<evidence type="ECO:0000313" key="2">
    <source>
        <dbReference type="EMBL" id="OWP04625.1"/>
    </source>
</evidence>
<proteinExistence type="predicted"/>
<dbReference type="SMR" id="A0A218ZBG3"/>
<feature type="coiled-coil region" evidence="1">
    <location>
        <begin position="38"/>
        <end position="90"/>
    </location>
</feature>
<dbReference type="InParanoid" id="A0A218ZBG3"/>
<name>A0A218ZBG3_9HELO</name>
<comment type="caution">
    <text evidence="2">The sequence shown here is derived from an EMBL/GenBank/DDBJ whole genome shotgun (WGS) entry which is preliminary data.</text>
</comment>
<evidence type="ECO:0000313" key="3">
    <source>
        <dbReference type="Proteomes" id="UP000242519"/>
    </source>
</evidence>
<sequence length="119" mass="13989">MPHDMEPSDLVPVRNALTRLEYVEETALQPSTSFRAVMLRLEYQLQELKTDIAEENEEWLEDVKSLEQANQLLRAKNEDLEEQVKHIRANFDTRTVMAKRLHAENEDNFAEMLYLQGVE</sequence>
<keyword evidence="3" id="KW-1185">Reference proteome</keyword>
<dbReference type="AlphaFoldDB" id="A0A218ZBG3"/>
<dbReference type="EMBL" id="MZNU01000097">
    <property type="protein sequence ID" value="OWP04625.1"/>
    <property type="molecule type" value="Genomic_DNA"/>
</dbReference>
<gene>
    <name evidence="2" type="ORF">B2J93_4439</name>
</gene>
<organism evidence="2 3">
    <name type="scientific">Diplocarpon coronariae</name>
    <dbReference type="NCBI Taxonomy" id="2795749"/>
    <lineage>
        <taxon>Eukaryota</taxon>
        <taxon>Fungi</taxon>
        <taxon>Dikarya</taxon>
        <taxon>Ascomycota</taxon>
        <taxon>Pezizomycotina</taxon>
        <taxon>Leotiomycetes</taxon>
        <taxon>Helotiales</taxon>
        <taxon>Drepanopezizaceae</taxon>
        <taxon>Diplocarpon</taxon>
    </lineage>
</organism>
<accession>A0A218ZBG3</accession>
<keyword evidence="1" id="KW-0175">Coiled coil</keyword>
<evidence type="ECO:0000256" key="1">
    <source>
        <dbReference type="SAM" id="Coils"/>
    </source>
</evidence>